<evidence type="ECO:0000259" key="3">
    <source>
        <dbReference type="PROSITE" id="PS00623"/>
    </source>
</evidence>
<dbReference type="PANTHER" id="PTHR11552">
    <property type="entry name" value="GLUCOSE-METHANOL-CHOLINE GMC OXIDOREDUCTASE"/>
    <property type="match status" value="1"/>
</dbReference>
<gene>
    <name evidence="5" type="ORF">QQS21_004501</name>
</gene>
<organism evidence="5 6">
    <name type="scientific">Conoideocrella luteorostrata</name>
    <dbReference type="NCBI Taxonomy" id="1105319"/>
    <lineage>
        <taxon>Eukaryota</taxon>
        <taxon>Fungi</taxon>
        <taxon>Dikarya</taxon>
        <taxon>Ascomycota</taxon>
        <taxon>Pezizomycotina</taxon>
        <taxon>Sordariomycetes</taxon>
        <taxon>Hypocreomycetidae</taxon>
        <taxon>Hypocreales</taxon>
        <taxon>Clavicipitaceae</taxon>
        <taxon>Conoideocrella</taxon>
    </lineage>
</organism>
<protein>
    <recommendedName>
        <fullName evidence="3 4">Glucose-methanol-choline oxidoreductase N-terminal domain-containing protein</fullName>
    </recommendedName>
</protein>
<feature type="domain" description="Glucose-methanol-choline oxidoreductase N-terminal" evidence="4">
    <location>
        <begin position="282"/>
        <end position="296"/>
    </location>
</feature>
<keyword evidence="2" id="KW-0285">Flavoprotein</keyword>
<dbReference type="EMBL" id="JASWJB010000067">
    <property type="protein sequence ID" value="KAK2601910.1"/>
    <property type="molecule type" value="Genomic_DNA"/>
</dbReference>
<dbReference type="Pfam" id="PF00732">
    <property type="entry name" value="GMC_oxred_N"/>
    <property type="match status" value="1"/>
</dbReference>
<accession>A0AAJ0CTM3</accession>
<dbReference type="SUPFAM" id="SSF51905">
    <property type="entry name" value="FAD/NAD(P)-binding domain"/>
    <property type="match status" value="1"/>
</dbReference>
<feature type="domain" description="Glucose-methanol-choline oxidoreductase N-terminal" evidence="3">
    <location>
        <begin position="102"/>
        <end position="125"/>
    </location>
</feature>
<comment type="similarity">
    <text evidence="1 2">Belongs to the GMC oxidoreductase family.</text>
</comment>
<dbReference type="InterPro" id="IPR000172">
    <property type="entry name" value="GMC_OxRdtase_N"/>
</dbReference>
<evidence type="ECO:0000313" key="5">
    <source>
        <dbReference type="EMBL" id="KAK2601910.1"/>
    </source>
</evidence>
<dbReference type="Gene3D" id="3.30.560.10">
    <property type="entry name" value="Glucose Oxidase, domain 3"/>
    <property type="match status" value="1"/>
</dbReference>
<dbReference type="PANTHER" id="PTHR11552:SF78">
    <property type="entry name" value="GLUCOSE-METHANOL-CHOLINE OXIDOREDUCTASE N-TERMINAL DOMAIN-CONTAINING PROTEIN"/>
    <property type="match status" value="1"/>
</dbReference>
<dbReference type="Proteomes" id="UP001251528">
    <property type="component" value="Unassembled WGS sequence"/>
</dbReference>
<evidence type="ECO:0000313" key="6">
    <source>
        <dbReference type="Proteomes" id="UP001251528"/>
    </source>
</evidence>
<dbReference type="InterPro" id="IPR012132">
    <property type="entry name" value="GMC_OxRdtase"/>
</dbReference>
<dbReference type="GO" id="GO:0050660">
    <property type="term" value="F:flavin adenine dinucleotide binding"/>
    <property type="evidence" value="ECO:0007669"/>
    <property type="project" value="InterPro"/>
</dbReference>
<comment type="caution">
    <text evidence="5">The sequence shown here is derived from an EMBL/GenBank/DDBJ whole genome shotgun (WGS) entry which is preliminary data.</text>
</comment>
<dbReference type="AlphaFoldDB" id="A0AAJ0CTM3"/>
<keyword evidence="2" id="KW-0274">FAD</keyword>
<reference evidence="5" key="1">
    <citation type="submission" date="2023-06" db="EMBL/GenBank/DDBJ databases">
        <title>Conoideocrella luteorostrata (Hypocreales: Clavicipitaceae), a potential biocontrol fungus for elongate hemlock scale in United States Christmas tree production areas.</title>
        <authorList>
            <person name="Barrett H."/>
            <person name="Lovett B."/>
            <person name="Macias A.M."/>
            <person name="Stajich J.E."/>
            <person name="Kasson M.T."/>
        </authorList>
    </citation>
    <scope>NUCLEOTIDE SEQUENCE</scope>
    <source>
        <strain evidence="5">ARSEF 14590</strain>
    </source>
</reference>
<evidence type="ECO:0000256" key="1">
    <source>
        <dbReference type="ARBA" id="ARBA00010790"/>
    </source>
</evidence>
<dbReference type="Gene3D" id="3.50.50.60">
    <property type="entry name" value="FAD/NAD(P)-binding domain"/>
    <property type="match status" value="1"/>
</dbReference>
<evidence type="ECO:0000256" key="2">
    <source>
        <dbReference type="RuleBase" id="RU003968"/>
    </source>
</evidence>
<dbReference type="PROSITE" id="PS00624">
    <property type="entry name" value="GMC_OXRED_2"/>
    <property type="match status" value="1"/>
</dbReference>
<dbReference type="PROSITE" id="PS00623">
    <property type="entry name" value="GMC_OXRED_1"/>
    <property type="match status" value="1"/>
</dbReference>
<keyword evidence="6" id="KW-1185">Reference proteome</keyword>
<evidence type="ECO:0000259" key="4">
    <source>
        <dbReference type="PROSITE" id="PS00624"/>
    </source>
</evidence>
<name>A0AAJ0CTM3_9HYPO</name>
<dbReference type="InterPro" id="IPR036188">
    <property type="entry name" value="FAD/NAD-bd_sf"/>
</dbReference>
<dbReference type="GO" id="GO:0016614">
    <property type="term" value="F:oxidoreductase activity, acting on CH-OH group of donors"/>
    <property type="evidence" value="ECO:0007669"/>
    <property type="project" value="InterPro"/>
</dbReference>
<sequence length="409" mass="44155">MATPQPVNNMIRTTLTSDLAEVDVIVVGGGTAGSVIAARLSDAHPAASIVVIEAGPENFDLPAVAYPAFFRKNLSPTSTTLQFYFAAPEPQLANRSLPILAGRTLGGGSAVNLLMYARGQRADFDGWGVDGWSAKELVPFLRKSENHFGLGKEATHGDKGPIAISNSKYVGSTLQKDFIAAFNQIGYPTAPDIHDLETCNAVSTIYRIVSPATGRRQDTAYTYLYSRLQQSQDRKLDILVEQRVLRVLFNERKQATGVELQAKSGGTSQTVKARKLVILSAGAMGTPQILERSGLGDAEILRSSGVPVVSLLPGVGRGYQDHQLISVMYKADLPPSENLDSIFSGAFSEAELIQDRADILSWNGLDASAKIRPTQAEVDTFRPALRKVWDEYFADEPSRPLGVITVYAG</sequence>
<proteinExistence type="inferred from homology"/>